<evidence type="ECO:0000256" key="1">
    <source>
        <dbReference type="ARBA" id="ARBA00004245"/>
    </source>
</evidence>
<comment type="subcellular location">
    <subcellularLocation>
        <location evidence="1">Cytoplasm</location>
        <location evidence="1">Cytoskeleton</location>
    </subcellularLocation>
</comment>
<feature type="region of interest" description="Disordered" evidence="9">
    <location>
        <begin position="79"/>
        <end position="160"/>
    </location>
</feature>
<proteinExistence type="inferred from homology"/>
<keyword evidence="7" id="KW-0206">Cytoskeleton</keyword>
<comment type="similarity">
    <text evidence="2">Belongs to the dynactin 150 kDa subunit family.</text>
</comment>
<sequence>MEVGSRVLVKGDAGVVRFVGYTEFAGGQWIGVELDEPRGKNDGSVQGIRYFDCSKPGLYGLFVRPGVVKPAPISYRKVSRRASSLRLSGQAPDLRPPSTAQTRSPSTGMSTPPPLSTPMTSPMAPHPSQSPGTPSLRGASRMSSRASLRPSIEEAPASTSRVVNATESAALNKQIESLKSKVKMLEKKRLDDRTKVQALQEEKQKTVRLENIVKRLQLKLTPMHEEIQSLRSQIAKLETENTQLSTDTTQNDDALELATLDKEMAEERSEQLAAQLDALTKRFQELELEADILRQENSLLSSSESAGNENDSAEVLRLEKRTQKLEEAVIKLRELYTTEESKAKGAEESLEQGQQKYAKLLEDFENVSEKLKNAEDVILELKAQLDDSLGAEDMIESLSEKNLALSEEVESLKRNIEELETLKELNDELEASHAEREKQLNEIIETLHTRNHDAKAVLTQYEERNAYLESAVTKFRDLVASLDSELTTLKAEDAQKSEQIELQKKAVAEIDIKNISHSTAMKALELQMQKFRAEQSVFQLAIAKSYLSEEYKVNEQSISALLSVRHIKFLCDLLIPVLRERINLNNNGAVNARISVNLIEIGAFATTFAIKIERSTPQSFPKFRNASETLTDAENVISNQVDLLISGYFRETEALKVIGALRLKLLRMYEHYGIKKGHHGPCILQGIIAYADTILTAVNTLSDTSVSSICDLLEVLKGSSRFKSTATKLLSNINSETNAESGSAATEICLLNDSDIDALNKVLHSCAKLGDSAFSMLEKVEANNPEEALSSVAYILGNPESSEVAKLLSERLSLLVDALGKVSLQDVQYITVDPPWQITDREFNDLRETLTKKNEELEAAKGKMQELATTLRKKERTIEDLGVKLGLLDSRVAKSKEQEKAINQLKKDLQDAKTLETSANAMVKELKETVSQQSAEIEKLKESSSRKPSGFQAVSIAGADMNTVSLHGEVLRLRSALTYAARARQHVDEDALAVLRDESWARKSSTKLRRETECHNLFRSIRTAVKEYNIVAVRAPTNETKLWRPRQATSRAVYLNQMEGLENIRSQIAHLAKQ</sequence>
<dbReference type="Gene3D" id="1.10.287.1490">
    <property type="match status" value="1"/>
</dbReference>
<dbReference type="InterPro" id="IPR036859">
    <property type="entry name" value="CAP-Gly_dom_sf"/>
</dbReference>
<reference evidence="11" key="2">
    <citation type="submission" date="2014-06" db="EMBL/GenBank/DDBJ databases">
        <title>The complete genome of Blastobotrys (Arxula) adeninivorans LS3 - a yeast of biotechnological interest.</title>
        <authorList>
            <person name="Kunze G."/>
            <person name="Gaillardin C."/>
            <person name="Czernicka M."/>
            <person name="Durrens P."/>
            <person name="Martin T."/>
            <person name="Boer E."/>
            <person name="Gabaldon T."/>
            <person name="Cruz J."/>
            <person name="Talla E."/>
            <person name="Marck C."/>
            <person name="Goffeau A."/>
            <person name="Barbe V."/>
            <person name="Baret P."/>
            <person name="Baronian K."/>
            <person name="Beier S."/>
            <person name="Bleykasten C."/>
            <person name="Bode R."/>
            <person name="Casaregola S."/>
            <person name="Despons L."/>
            <person name="Fairhead C."/>
            <person name="Giersberg M."/>
            <person name="Gierski P."/>
            <person name="Hahnel U."/>
            <person name="Hartmann A."/>
            <person name="Jankowska D."/>
            <person name="Jubin C."/>
            <person name="Jung P."/>
            <person name="Lafontaine I."/>
            <person name="Leh-Louis V."/>
            <person name="Lemaire M."/>
            <person name="Marcet-Houben M."/>
            <person name="Mascher M."/>
            <person name="Morel G."/>
            <person name="Richard G.-F."/>
            <person name="Riechen J."/>
            <person name="Sacerdot C."/>
            <person name="Sarkar A."/>
            <person name="Savel G."/>
            <person name="Schacherer J."/>
            <person name="Sherman D."/>
            <person name="Straub M.-L."/>
            <person name="Stein N."/>
            <person name="Thierry A."/>
            <person name="Trautwein-Schult A."/>
            <person name="Westhof E."/>
            <person name="Worch S."/>
            <person name="Dujon B."/>
            <person name="Souciet J.-L."/>
            <person name="Wincker P."/>
            <person name="Scholz U."/>
            <person name="Neuveglise N."/>
        </authorList>
    </citation>
    <scope>NUCLEOTIDE SEQUENCE</scope>
    <source>
        <strain evidence="11">LS3</strain>
    </source>
</reference>
<dbReference type="AlphaFoldDB" id="A0A060SZV0"/>
<reference evidence="11" key="1">
    <citation type="submission" date="2014-02" db="EMBL/GenBank/DDBJ databases">
        <authorList>
            <person name="Genoscope - CEA"/>
        </authorList>
    </citation>
    <scope>NUCLEOTIDE SEQUENCE</scope>
    <source>
        <strain evidence="11">LS3</strain>
    </source>
</reference>
<dbReference type="SUPFAM" id="SSF74924">
    <property type="entry name" value="Cap-Gly domain"/>
    <property type="match status" value="1"/>
</dbReference>
<evidence type="ECO:0000256" key="5">
    <source>
        <dbReference type="ARBA" id="ARBA00023017"/>
    </source>
</evidence>
<dbReference type="EMBL" id="HG937693">
    <property type="protein sequence ID" value="CDP34198.1"/>
    <property type="molecule type" value="Genomic_DNA"/>
</dbReference>
<keyword evidence="6 8" id="KW-0175">Coiled coil</keyword>
<dbReference type="GO" id="GO:0005874">
    <property type="term" value="C:microtubule"/>
    <property type="evidence" value="ECO:0007669"/>
    <property type="project" value="UniProtKB-KW"/>
</dbReference>
<dbReference type="InterPro" id="IPR022157">
    <property type="entry name" value="Dynactin"/>
</dbReference>
<dbReference type="InterPro" id="IPR000938">
    <property type="entry name" value="CAP-Gly_domain"/>
</dbReference>
<evidence type="ECO:0000256" key="7">
    <source>
        <dbReference type="ARBA" id="ARBA00023212"/>
    </source>
</evidence>
<feature type="coiled-coil region" evidence="8">
    <location>
        <begin position="843"/>
        <end position="943"/>
    </location>
</feature>
<keyword evidence="3" id="KW-0963">Cytoplasm</keyword>
<gene>
    <name evidence="11" type="ORF">GNLVRS02_ARAD1C06908g</name>
</gene>
<organism evidence="11">
    <name type="scientific">Blastobotrys adeninivorans</name>
    <name type="common">Yeast</name>
    <name type="synonym">Arxula adeninivorans</name>
    <dbReference type="NCBI Taxonomy" id="409370"/>
    <lineage>
        <taxon>Eukaryota</taxon>
        <taxon>Fungi</taxon>
        <taxon>Dikarya</taxon>
        <taxon>Ascomycota</taxon>
        <taxon>Saccharomycotina</taxon>
        <taxon>Dipodascomycetes</taxon>
        <taxon>Dipodascales</taxon>
        <taxon>Trichomonascaceae</taxon>
        <taxon>Blastobotrys</taxon>
    </lineage>
</organism>
<dbReference type="PROSITE" id="PS00845">
    <property type="entry name" value="CAP_GLY_1"/>
    <property type="match status" value="1"/>
</dbReference>
<dbReference type="PhylomeDB" id="A0A060SZV0"/>
<keyword evidence="4" id="KW-0493">Microtubule</keyword>
<feature type="coiled-coil region" evidence="8">
    <location>
        <begin position="168"/>
        <end position="464"/>
    </location>
</feature>
<evidence type="ECO:0000256" key="2">
    <source>
        <dbReference type="ARBA" id="ARBA00011010"/>
    </source>
</evidence>
<evidence type="ECO:0000256" key="3">
    <source>
        <dbReference type="ARBA" id="ARBA00022490"/>
    </source>
</evidence>
<keyword evidence="5" id="KW-0243">Dynein</keyword>
<dbReference type="Pfam" id="PF01302">
    <property type="entry name" value="CAP_GLY"/>
    <property type="match status" value="1"/>
</dbReference>
<evidence type="ECO:0000256" key="4">
    <source>
        <dbReference type="ARBA" id="ARBA00022701"/>
    </source>
</evidence>
<accession>A0A060SZV0</accession>
<dbReference type="Pfam" id="PF12455">
    <property type="entry name" value="Dynactin"/>
    <property type="match status" value="1"/>
</dbReference>
<evidence type="ECO:0000259" key="10">
    <source>
        <dbReference type="PROSITE" id="PS50245"/>
    </source>
</evidence>
<dbReference type="GO" id="GO:0030286">
    <property type="term" value="C:dynein complex"/>
    <property type="evidence" value="ECO:0007669"/>
    <property type="project" value="UniProtKB-KW"/>
</dbReference>
<evidence type="ECO:0000256" key="9">
    <source>
        <dbReference type="SAM" id="MobiDB-lite"/>
    </source>
</evidence>
<protein>
    <submittedName>
        <fullName evidence="11">ARAD1C06908p</fullName>
    </submittedName>
</protein>
<dbReference type="Gene3D" id="2.30.30.190">
    <property type="entry name" value="CAP Gly-rich-like domain"/>
    <property type="match status" value="1"/>
</dbReference>
<evidence type="ECO:0000313" key="11">
    <source>
        <dbReference type="EMBL" id="CDP34198.1"/>
    </source>
</evidence>
<evidence type="ECO:0000256" key="8">
    <source>
        <dbReference type="SAM" id="Coils"/>
    </source>
</evidence>
<dbReference type="PROSITE" id="PS50245">
    <property type="entry name" value="CAP_GLY_2"/>
    <property type="match status" value="1"/>
</dbReference>
<evidence type="ECO:0000256" key="6">
    <source>
        <dbReference type="ARBA" id="ARBA00023054"/>
    </source>
</evidence>
<feature type="domain" description="CAP-Gly" evidence="10">
    <location>
        <begin position="20"/>
        <end position="64"/>
    </location>
</feature>
<dbReference type="PANTHER" id="PTHR18916">
    <property type="entry name" value="DYNACTIN 1-RELATED MICROTUBULE-BINDING"/>
    <property type="match status" value="1"/>
</dbReference>
<name>A0A060SZV0_BLAAD</name>
<dbReference type="SMART" id="SM01052">
    <property type="entry name" value="CAP_GLY"/>
    <property type="match status" value="1"/>
</dbReference>